<reference evidence="2 3" key="1">
    <citation type="submission" date="2016-11" db="EMBL/GenBank/DDBJ databases">
        <authorList>
            <person name="Jaros S."/>
            <person name="Januszkiewicz K."/>
            <person name="Wedrychowicz H."/>
        </authorList>
    </citation>
    <scope>NUCLEOTIDE SEQUENCE [LARGE SCALE GENOMIC DNA]</scope>
    <source>
        <strain evidence="2 3">DSM 18231</strain>
    </source>
</reference>
<sequence>MKKGLLRFALTLMLPVGIQAATLEAVPVDTYRPLKAAEAESLGEGFEAAWLARLGEALGSDISLLDAPEKGQLRFGKLGSGAAYYSSEIGALAASKAGPADWAGLAGKPFCVTTGSPHAELIAARFGGVARIYSSAAQALIGLKLGECQAVVGERVLLQQIAELPEWRRYDRLLPALEYPRLTLRVTTADAALQQRIEQIVASPEGQDALAEVTQHWIDEVAFQAYVLADTLDCH</sequence>
<keyword evidence="1" id="KW-0732">Signal</keyword>
<evidence type="ECO:0000313" key="2">
    <source>
        <dbReference type="EMBL" id="SHG85398.1"/>
    </source>
</evidence>
<evidence type="ECO:0000256" key="1">
    <source>
        <dbReference type="SAM" id="SignalP"/>
    </source>
</evidence>
<name>A0A1M5N799_9GAMM</name>
<evidence type="ECO:0000313" key="3">
    <source>
        <dbReference type="Proteomes" id="UP000184000"/>
    </source>
</evidence>
<dbReference type="RefSeq" id="WP_083380726.1">
    <property type="nucleotide sequence ID" value="NZ_FQXA01000002.1"/>
</dbReference>
<protein>
    <submittedName>
        <fullName evidence="2">Polar amino acid transport system substrate-binding protein</fullName>
    </submittedName>
</protein>
<feature type="signal peptide" evidence="1">
    <location>
        <begin position="1"/>
        <end position="20"/>
    </location>
</feature>
<dbReference type="EMBL" id="FQXA01000002">
    <property type="protein sequence ID" value="SHG85398.1"/>
    <property type="molecule type" value="Genomic_DNA"/>
</dbReference>
<organism evidence="2 3">
    <name type="scientific">Stutzerimonas xanthomarina DSM 18231</name>
    <dbReference type="NCBI Taxonomy" id="1403346"/>
    <lineage>
        <taxon>Bacteria</taxon>
        <taxon>Pseudomonadati</taxon>
        <taxon>Pseudomonadota</taxon>
        <taxon>Gammaproteobacteria</taxon>
        <taxon>Pseudomonadales</taxon>
        <taxon>Pseudomonadaceae</taxon>
        <taxon>Stutzerimonas</taxon>
    </lineage>
</organism>
<dbReference type="SUPFAM" id="SSF53850">
    <property type="entry name" value="Periplasmic binding protein-like II"/>
    <property type="match status" value="1"/>
</dbReference>
<dbReference type="GeneID" id="98637930"/>
<dbReference type="AlphaFoldDB" id="A0A1M5N799"/>
<dbReference type="Gene3D" id="3.40.190.10">
    <property type="entry name" value="Periplasmic binding protein-like II"/>
    <property type="match status" value="2"/>
</dbReference>
<dbReference type="Proteomes" id="UP000184000">
    <property type="component" value="Unassembled WGS sequence"/>
</dbReference>
<accession>A0A1M5N799</accession>
<feature type="chain" id="PRO_5009912526" evidence="1">
    <location>
        <begin position="21"/>
        <end position="235"/>
    </location>
</feature>
<proteinExistence type="predicted"/>
<gene>
    <name evidence="2" type="ORF">SAMN02744645_1701</name>
</gene>